<keyword evidence="5" id="KW-1185">Reference proteome</keyword>
<reference evidence="4 5" key="1">
    <citation type="submission" date="2015-07" db="EMBL/GenBank/DDBJ databases">
        <title>A draft genome sequence of Mycobacterium wolinskyi.</title>
        <authorList>
            <person name="de Man T.J."/>
            <person name="Perry K.A."/>
            <person name="Coulliette A.D."/>
            <person name="Jensen B."/>
            <person name="Toney N.C."/>
            <person name="Limbago B.M."/>
            <person name="Noble-Wang J."/>
        </authorList>
    </citation>
    <scope>NUCLEOTIDE SEQUENCE [LARGE SCALE GENOMIC DNA]</scope>
    <source>
        <strain evidence="4 5">CDC_01</strain>
    </source>
</reference>
<feature type="domain" description="Acyl-CoA dehydrogenase/oxidase N-terminal" evidence="2">
    <location>
        <begin position="17"/>
        <end position="83"/>
    </location>
</feature>
<dbReference type="GO" id="GO:0050660">
    <property type="term" value="F:flavin adenine dinucleotide binding"/>
    <property type="evidence" value="ECO:0007669"/>
    <property type="project" value="InterPro"/>
</dbReference>
<dbReference type="Proteomes" id="UP000070612">
    <property type="component" value="Unassembled WGS sequence"/>
</dbReference>
<dbReference type="InterPro" id="IPR046373">
    <property type="entry name" value="Acyl-CoA_Oxase/DH_mid-dom_sf"/>
</dbReference>
<dbReference type="InterPro" id="IPR013786">
    <property type="entry name" value="AcylCoA_DH/ox_N"/>
</dbReference>
<dbReference type="AlphaFoldDB" id="A0A132PL54"/>
<comment type="caution">
    <text evidence="4">The sequence shown here is derived from an EMBL/GenBank/DDBJ whole genome shotgun (WGS) entry which is preliminary data.</text>
</comment>
<feature type="domain" description="Acyl-CoA dehydrogenase C-terminal" evidence="3">
    <location>
        <begin position="269"/>
        <end position="343"/>
    </location>
</feature>
<sequence length="366" mass="39211">MDAADRVLGSVRALLPSIADTAADVDRAGAVDPEVLLALHDAGYFTMLQPARFGGLQARPDSFLTVTRELSAACASTGWLAGWLAVNSWHLALFDDRAQDEVWGADPRALVATSYGPTGRLERIAGGFRLSGRWNHCTGIGQASWLLAAALLVAPDGSAEDFLVALVPRSDYTIEPTWNGLGLRGIGADDAVVPGAGVEVPAYRTFGFVSTDQLATLPPLYRLPQPTLYSHTGTMPLQGAALRLLAGVPPGPALDPIEMARSGVELSMLQIRRNLTDLMDSVESGSGPDSDLILRSRRDQVVASERAIQAVQTVVRNPPPGFDEALAERLWRDVQTARNHVASNVDQVLSVVGRFAYGLRVDDLLW</sequence>
<dbReference type="Gene3D" id="2.40.110.10">
    <property type="entry name" value="Butyryl-CoA Dehydrogenase, subunit A, domain 2"/>
    <property type="match status" value="1"/>
</dbReference>
<protein>
    <submittedName>
        <fullName evidence="4">Acyl-CoA dehydrogenase</fullName>
    </submittedName>
</protein>
<dbReference type="PATRIC" id="fig|59750.3.peg.919"/>
<dbReference type="InterPro" id="IPR009100">
    <property type="entry name" value="AcylCoA_DH/oxidase_NM_dom_sf"/>
</dbReference>
<dbReference type="InterPro" id="IPR013107">
    <property type="entry name" value="Acyl-CoA_DH_C"/>
</dbReference>
<dbReference type="EMBL" id="LGTW01000011">
    <property type="protein sequence ID" value="KWX22917.1"/>
    <property type="molecule type" value="Genomic_DNA"/>
</dbReference>
<dbReference type="SUPFAM" id="SSF56645">
    <property type="entry name" value="Acyl-CoA dehydrogenase NM domain-like"/>
    <property type="match status" value="1"/>
</dbReference>
<evidence type="ECO:0000313" key="5">
    <source>
        <dbReference type="Proteomes" id="UP000070612"/>
    </source>
</evidence>
<evidence type="ECO:0000256" key="1">
    <source>
        <dbReference type="ARBA" id="ARBA00023002"/>
    </source>
</evidence>
<dbReference type="GO" id="GO:0016627">
    <property type="term" value="F:oxidoreductase activity, acting on the CH-CH group of donors"/>
    <property type="evidence" value="ECO:0007669"/>
    <property type="project" value="InterPro"/>
</dbReference>
<proteinExistence type="predicted"/>
<name>A0A132PL54_9MYCO</name>
<keyword evidence="1" id="KW-0560">Oxidoreductase</keyword>
<evidence type="ECO:0000259" key="3">
    <source>
        <dbReference type="Pfam" id="PF08028"/>
    </source>
</evidence>
<dbReference type="Pfam" id="PF08028">
    <property type="entry name" value="Acyl-CoA_dh_2"/>
    <property type="match status" value="1"/>
</dbReference>
<dbReference type="Pfam" id="PF02771">
    <property type="entry name" value="Acyl-CoA_dh_N"/>
    <property type="match status" value="1"/>
</dbReference>
<dbReference type="Gene3D" id="1.10.540.10">
    <property type="entry name" value="Acyl-CoA dehydrogenase/oxidase, N-terminal domain"/>
    <property type="match status" value="1"/>
</dbReference>
<dbReference type="InterPro" id="IPR037069">
    <property type="entry name" value="AcylCoA_DH/ox_N_sf"/>
</dbReference>
<evidence type="ECO:0000259" key="2">
    <source>
        <dbReference type="Pfam" id="PF02771"/>
    </source>
</evidence>
<evidence type="ECO:0000313" key="4">
    <source>
        <dbReference type="EMBL" id="KWX22917.1"/>
    </source>
</evidence>
<accession>A0A132PL54</accession>
<organism evidence="4 5">
    <name type="scientific">Mycolicibacterium wolinskyi</name>
    <dbReference type="NCBI Taxonomy" id="59750"/>
    <lineage>
        <taxon>Bacteria</taxon>
        <taxon>Bacillati</taxon>
        <taxon>Actinomycetota</taxon>
        <taxon>Actinomycetes</taxon>
        <taxon>Mycobacteriales</taxon>
        <taxon>Mycobacteriaceae</taxon>
        <taxon>Mycolicibacterium</taxon>
    </lineage>
</organism>
<gene>
    <name evidence="4" type="ORF">AFM11_17820</name>
</gene>
<dbReference type="Gene3D" id="1.20.140.10">
    <property type="entry name" value="Butyryl-CoA Dehydrogenase, subunit A, domain 3"/>
    <property type="match status" value="1"/>
</dbReference>
<dbReference type="PIRSF" id="PIRSF016578">
    <property type="entry name" value="HsaA"/>
    <property type="match status" value="1"/>
</dbReference>